<keyword evidence="3 15" id="KW-0547">Nucleotide-binding</keyword>
<evidence type="ECO:0000256" key="14">
    <source>
        <dbReference type="ARBA" id="ARBA00048988"/>
    </source>
</evidence>
<keyword evidence="8 15" id="KW-0067">ATP-binding</keyword>
<reference evidence="18 19" key="1">
    <citation type="journal article" date="2016" name="Nat. Commun.">
        <title>Thousands of microbial genomes shed light on interconnected biogeochemical processes in an aquifer system.</title>
        <authorList>
            <person name="Anantharaman K."/>
            <person name="Brown C.T."/>
            <person name="Hug L.A."/>
            <person name="Sharon I."/>
            <person name="Castelle C.J."/>
            <person name="Probst A.J."/>
            <person name="Thomas B.C."/>
            <person name="Singh A."/>
            <person name="Wilkins M.J."/>
            <person name="Karaoz U."/>
            <person name="Brodie E.L."/>
            <person name="Williams K.H."/>
            <person name="Hubbard S.S."/>
            <person name="Banfield J.F."/>
        </authorList>
    </citation>
    <scope>NUCLEOTIDE SEQUENCE [LARGE SCALE GENOMIC DNA]</scope>
</reference>
<evidence type="ECO:0000256" key="5">
    <source>
        <dbReference type="ARBA" id="ARBA00022801"/>
    </source>
</evidence>
<dbReference type="STRING" id="1797994.A2227_07705"/>
<dbReference type="GO" id="GO:0005829">
    <property type="term" value="C:cytosol"/>
    <property type="evidence" value="ECO:0007669"/>
    <property type="project" value="TreeGrafter"/>
</dbReference>
<dbReference type="InterPro" id="IPR014017">
    <property type="entry name" value="DNA_helicase_UvrD-like_C"/>
</dbReference>
<evidence type="ECO:0000256" key="3">
    <source>
        <dbReference type="ARBA" id="ARBA00022741"/>
    </source>
</evidence>
<dbReference type="Proteomes" id="UP000178367">
    <property type="component" value="Unassembled WGS sequence"/>
</dbReference>
<keyword evidence="4" id="KW-0227">DNA damage</keyword>
<dbReference type="Pfam" id="PF12705">
    <property type="entry name" value="PDDEXK_1"/>
    <property type="match status" value="1"/>
</dbReference>
<evidence type="ECO:0000259" key="16">
    <source>
        <dbReference type="PROSITE" id="PS51198"/>
    </source>
</evidence>
<evidence type="ECO:0000313" key="19">
    <source>
        <dbReference type="Proteomes" id="UP000178367"/>
    </source>
</evidence>
<comment type="catalytic activity">
    <reaction evidence="14">
        <text>ATP + H2O = ADP + phosphate + H(+)</text>
        <dbReference type="Rhea" id="RHEA:13065"/>
        <dbReference type="ChEBI" id="CHEBI:15377"/>
        <dbReference type="ChEBI" id="CHEBI:15378"/>
        <dbReference type="ChEBI" id="CHEBI:30616"/>
        <dbReference type="ChEBI" id="CHEBI:43474"/>
        <dbReference type="ChEBI" id="CHEBI:456216"/>
        <dbReference type="EC" id="5.6.2.4"/>
    </reaction>
</comment>
<protein>
    <recommendedName>
        <fullName evidence="13">DNA 3'-5' helicase</fullName>
        <ecNumber evidence="13">5.6.2.4</ecNumber>
    </recommendedName>
</protein>
<dbReference type="Gene3D" id="3.40.50.300">
    <property type="entry name" value="P-loop containing nucleotide triphosphate hydrolases"/>
    <property type="match status" value="2"/>
</dbReference>
<keyword evidence="11" id="KW-0413">Isomerase</keyword>
<dbReference type="GO" id="GO:0000725">
    <property type="term" value="P:recombinational repair"/>
    <property type="evidence" value="ECO:0007669"/>
    <property type="project" value="TreeGrafter"/>
</dbReference>
<dbReference type="Gene3D" id="1.10.10.160">
    <property type="match status" value="1"/>
</dbReference>
<dbReference type="Pfam" id="PF13361">
    <property type="entry name" value="UvrD_C"/>
    <property type="match status" value="1"/>
</dbReference>
<dbReference type="PROSITE" id="PS51217">
    <property type="entry name" value="UVRD_HELICASE_CTER"/>
    <property type="match status" value="1"/>
</dbReference>
<dbReference type="InterPro" id="IPR011335">
    <property type="entry name" value="Restrct_endonuc-II-like"/>
</dbReference>
<dbReference type="GO" id="GO:0004527">
    <property type="term" value="F:exonuclease activity"/>
    <property type="evidence" value="ECO:0007669"/>
    <property type="project" value="UniProtKB-KW"/>
</dbReference>
<dbReference type="GO" id="GO:0033202">
    <property type="term" value="C:DNA helicase complex"/>
    <property type="evidence" value="ECO:0007669"/>
    <property type="project" value="TreeGrafter"/>
</dbReference>
<accession>A0A1F5SJM0</accession>
<evidence type="ECO:0000256" key="7">
    <source>
        <dbReference type="ARBA" id="ARBA00022839"/>
    </source>
</evidence>
<proteinExistence type="inferred from homology"/>
<organism evidence="18 19">
    <name type="scientific">Candidatus Falkowbacteria bacterium RIFOXYA2_FULL_47_19</name>
    <dbReference type="NCBI Taxonomy" id="1797994"/>
    <lineage>
        <taxon>Bacteria</taxon>
        <taxon>Candidatus Falkowiibacteriota</taxon>
    </lineage>
</organism>
<evidence type="ECO:0000256" key="9">
    <source>
        <dbReference type="ARBA" id="ARBA00023125"/>
    </source>
</evidence>
<keyword evidence="6 15" id="KW-0347">Helicase</keyword>
<evidence type="ECO:0000256" key="2">
    <source>
        <dbReference type="ARBA" id="ARBA00022722"/>
    </source>
</evidence>
<dbReference type="EC" id="5.6.2.4" evidence="13"/>
<dbReference type="Pfam" id="PF00580">
    <property type="entry name" value="UvrD-helicase"/>
    <property type="match status" value="1"/>
</dbReference>
<dbReference type="InterPro" id="IPR014016">
    <property type="entry name" value="UvrD-like_ATP-bd"/>
</dbReference>
<dbReference type="InterPro" id="IPR000212">
    <property type="entry name" value="DNA_helicase_UvrD/REP"/>
</dbReference>
<dbReference type="Gene3D" id="1.10.486.10">
    <property type="entry name" value="PCRA, domain 4"/>
    <property type="match status" value="1"/>
</dbReference>
<dbReference type="GO" id="GO:0043138">
    <property type="term" value="F:3'-5' DNA helicase activity"/>
    <property type="evidence" value="ECO:0007669"/>
    <property type="project" value="UniProtKB-EC"/>
</dbReference>
<comment type="catalytic activity">
    <reaction evidence="12">
        <text>Couples ATP hydrolysis with the unwinding of duplex DNA by translocating in the 3'-5' direction.</text>
        <dbReference type="EC" id="5.6.2.4"/>
    </reaction>
</comment>
<dbReference type="InterPro" id="IPR027417">
    <property type="entry name" value="P-loop_NTPase"/>
</dbReference>
<evidence type="ECO:0000259" key="17">
    <source>
        <dbReference type="PROSITE" id="PS51217"/>
    </source>
</evidence>
<dbReference type="CDD" id="cd17932">
    <property type="entry name" value="DEXQc_UvrD"/>
    <property type="match status" value="1"/>
</dbReference>
<evidence type="ECO:0000256" key="13">
    <source>
        <dbReference type="ARBA" id="ARBA00034808"/>
    </source>
</evidence>
<comment type="caution">
    <text evidence="18">The sequence shown here is derived from an EMBL/GenBank/DDBJ whole genome shotgun (WGS) entry which is preliminary data.</text>
</comment>
<feature type="domain" description="UvrD-like helicase ATP-binding" evidence="16">
    <location>
        <begin position="6"/>
        <end position="323"/>
    </location>
</feature>
<dbReference type="InterPro" id="IPR038726">
    <property type="entry name" value="PDDEXK_AddAB-type"/>
</dbReference>
<feature type="domain" description="UvrD-like helicase C-terminal" evidence="17">
    <location>
        <begin position="339"/>
        <end position="619"/>
    </location>
</feature>
<dbReference type="PANTHER" id="PTHR11070:SF55">
    <property type="entry name" value="DNA 3'-5' HELICASE"/>
    <property type="match status" value="1"/>
</dbReference>
<evidence type="ECO:0000256" key="8">
    <source>
        <dbReference type="ARBA" id="ARBA00022840"/>
    </source>
</evidence>
<evidence type="ECO:0000256" key="12">
    <source>
        <dbReference type="ARBA" id="ARBA00034617"/>
    </source>
</evidence>
<gene>
    <name evidence="18" type="ORF">A2227_07705</name>
</gene>
<dbReference type="GO" id="GO:0003677">
    <property type="term" value="F:DNA binding"/>
    <property type="evidence" value="ECO:0007669"/>
    <property type="project" value="UniProtKB-KW"/>
</dbReference>
<evidence type="ECO:0000313" key="18">
    <source>
        <dbReference type="EMBL" id="OGF26918.1"/>
    </source>
</evidence>
<evidence type="ECO:0000256" key="10">
    <source>
        <dbReference type="ARBA" id="ARBA00023204"/>
    </source>
</evidence>
<evidence type="ECO:0000256" key="15">
    <source>
        <dbReference type="PROSITE-ProRule" id="PRU00560"/>
    </source>
</evidence>
<dbReference type="Gene3D" id="3.90.320.10">
    <property type="match status" value="1"/>
</dbReference>
<dbReference type="InterPro" id="IPR011604">
    <property type="entry name" value="PDDEXK-like_dom_sf"/>
</dbReference>
<feature type="binding site" evidence="15">
    <location>
        <begin position="27"/>
        <end position="34"/>
    </location>
    <ligand>
        <name>ATP</name>
        <dbReference type="ChEBI" id="CHEBI:30616"/>
    </ligand>
</feature>
<evidence type="ECO:0000256" key="6">
    <source>
        <dbReference type="ARBA" id="ARBA00022806"/>
    </source>
</evidence>
<dbReference type="GO" id="GO:0005524">
    <property type="term" value="F:ATP binding"/>
    <property type="evidence" value="ECO:0007669"/>
    <property type="project" value="UniProtKB-UniRule"/>
</dbReference>
<name>A0A1F5SJM0_9BACT</name>
<dbReference type="PROSITE" id="PS51198">
    <property type="entry name" value="UVRD_HELICASE_ATP_BIND"/>
    <property type="match status" value="1"/>
</dbReference>
<dbReference type="SUPFAM" id="SSF52540">
    <property type="entry name" value="P-loop containing nucleoside triphosphate hydrolases"/>
    <property type="match status" value="1"/>
</dbReference>
<comment type="similarity">
    <text evidence="1">Belongs to the helicase family. UvrD subfamily.</text>
</comment>
<evidence type="ECO:0000256" key="1">
    <source>
        <dbReference type="ARBA" id="ARBA00009922"/>
    </source>
</evidence>
<keyword evidence="7" id="KW-0269">Exonuclease</keyword>
<keyword evidence="10" id="KW-0234">DNA repair</keyword>
<keyword evidence="5 15" id="KW-0378">Hydrolase</keyword>
<dbReference type="InterPro" id="IPR013986">
    <property type="entry name" value="DExx_box_DNA_helicase_dom_sf"/>
</dbReference>
<evidence type="ECO:0000256" key="11">
    <source>
        <dbReference type="ARBA" id="ARBA00023235"/>
    </source>
</evidence>
<keyword evidence="2" id="KW-0540">Nuclease</keyword>
<keyword evidence="9" id="KW-0238">DNA-binding</keyword>
<evidence type="ECO:0000256" key="4">
    <source>
        <dbReference type="ARBA" id="ARBA00022763"/>
    </source>
</evidence>
<dbReference type="EMBL" id="MFGB01000012">
    <property type="protein sequence ID" value="OGF26918.1"/>
    <property type="molecule type" value="Genomic_DNA"/>
</dbReference>
<dbReference type="AlphaFoldDB" id="A0A1F5SJM0"/>
<dbReference type="SUPFAM" id="SSF52980">
    <property type="entry name" value="Restriction endonuclease-like"/>
    <property type="match status" value="1"/>
</dbReference>
<dbReference type="PANTHER" id="PTHR11070">
    <property type="entry name" value="UVRD / RECB / PCRA DNA HELICASE FAMILY MEMBER"/>
    <property type="match status" value="1"/>
</dbReference>
<sequence>MQNLLENLNPEQLKAVMHKNGPLLIVAGAGTGKTMAISQRIAYLMEQGKARPEEILALTFTEKAAGEMEERVDRLLPMGYLDLWISTFHGFGEKILSEHGLDIGLPGGGKLLNEFEQWALMKKNLDKFNLDYYRPMGNPTKFIHALIKHFSRCKDENISPAEYLEYAVELKQNLDSMLSGGKGKKRGNFQTDNKDMAEQETKRINEIANAYHIYNQLLLDNNALDFGDLINYSLKLFRERPAILEKYRTQFKYILVDEFQDTNLAQYELIKLLAAPKNNLVVVGDDDQAIYRFRGASMSNILQFKKDFPDATQIFLKRNYRNRQSILDLSYNFIKLNDPNRLEYELNRDIKGPSVLTKKLEAQNPGAGTIEVIAGTDIGDEINRIIAKIIELKNSDPDGSWNDFAVLVRANEGAREISAALEAASLPYQLVSSRGLYTKDAVMDVIAYLRLLDNYHESPAVYRVINMPIFGFSYQEIVNFNYFARKKAWSLYEVLKSFPGVSAALKAKIDRLLELISAHAKIARYKSASDVIISFINDSGYLKELTEKDGERIREIVGYLNQFLKRAKAFEAGSDDKRVKAFLSELELEIEAGESGSIPFDPDAGPEAIRVMTVHAAKGLEFKYVFLANMVDQRFPTVERKEPIPIPDALVKEKPPAGDIHTEEERRLFYVAVTRARNNIYFTWAPDYGGARKKKPSRFLLEAGLISSPEKEKKKSLAANAPVIGGQDLNVKINNTGKPKTEIKLPGYFSHTQLTAFKNCPYQYYLAHIVRIPTRGKYVFSFGQAMHLTLQRLFELIREKRGLGQGDLFSAKAGVGSEEIISLEEIYDIYDKAWIDDWYESKEEKEKYRQKGREILKEFFLKHKDKWPKIVSLEQGVNFKIGGYRIFGKIDRIDDCGDGSIQIVDYKTGRPKEDEAIGPEEKEQLLIYQLAARQAMEAKVKNLQFYYLDDNSEVNFIGTEKEMAKMEEKILDRVNGIKEAAATGIFPPNPTIMCKFCDFYGICEFRK</sequence>